<proteinExistence type="predicted"/>
<dbReference type="SMART" id="SM00406">
    <property type="entry name" value="IGv"/>
    <property type="match status" value="2"/>
</dbReference>
<dbReference type="GeneID" id="100148777"/>
<keyword evidence="9" id="KW-1133">Transmembrane helix</keyword>
<dbReference type="PROSITE" id="PS50835">
    <property type="entry name" value="IG_LIKE"/>
    <property type="match status" value="2"/>
</dbReference>
<keyword evidence="5 9" id="KW-0472">Membrane</keyword>
<dbReference type="AlphaFoldDB" id="B0S5E9"/>
<evidence type="ECO:0000256" key="7">
    <source>
        <dbReference type="ARBA" id="ARBA00023180"/>
    </source>
</evidence>
<feature type="chain" id="PRO_5035035003" evidence="10 14">
    <location>
        <begin position="20"/>
        <end position="350"/>
    </location>
</feature>
<dbReference type="Ensembl" id="ENSDART00000074424.5">
    <property type="protein sequence ID" value="ENSDARP00000068913.4"/>
    <property type="gene ID" value="ENSDARG00000036125.9"/>
</dbReference>
<keyword evidence="3 10" id="KW-0732">Signal</keyword>
<dbReference type="SUPFAM" id="SSF48726">
    <property type="entry name" value="Immunoglobulin"/>
    <property type="match status" value="2"/>
</dbReference>
<dbReference type="InterPro" id="IPR013106">
    <property type="entry name" value="Ig_V-set"/>
</dbReference>
<dbReference type="InterPro" id="IPR013783">
    <property type="entry name" value="Ig-like_fold"/>
</dbReference>
<dbReference type="Gene3D" id="2.60.40.10">
    <property type="entry name" value="Immunoglobulins"/>
    <property type="match status" value="2"/>
</dbReference>
<dbReference type="PaxDb" id="7955-ENSDARP00000068913"/>
<reference evidence="14" key="6">
    <citation type="submission" date="2025-04" db="UniProtKB">
        <authorList>
            <consortium name="RefSeq"/>
        </authorList>
    </citation>
    <scope>IDENTIFICATION</scope>
    <source>
        <strain evidence="14">Tuebingen</strain>
    </source>
</reference>
<dbReference type="SMR" id="B0S5E9"/>
<dbReference type="HOGENOM" id="CLU_055459_0_0_1"/>
<gene>
    <name evidence="12 14 15" type="primary">nitr13</name>
    <name evidence="14" type="synonym">si:dkey-149k8.4</name>
</gene>
<dbReference type="Proteomes" id="UP000000437">
    <property type="component" value="Chromosome 14"/>
</dbReference>
<reference evidence="14" key="2">
    <citation type="journal article" date="2008" name="Immunogenetics">
        <title>Evidence for a transposition event in a second NITR gene cluster in zebrafish.</title>
        <authorList>
            <person name="Yoder J.A."/>
            <person name="Cannon J.P."/>
            <person name="Litman R.T."/>
            <person name="Murphy C."/>
            <person name="Freeman J.L."/>
            <person name="Litman G.W."/>
        </authorList>
    </citation>
    <scope>NUCLEOTIDE SEQUENCE</scope>
    <source>
        <strain evidence="14">Tuebingen</strain>
    </source>
</reference>
<feature type="signal peptide" evidence="10">
    <location>
        <begin position="1"/>
        <end position="19"/>
    </location>
</feature>
<keyword evidence="14" id="KW-0675">Receptor</keyword>
<dbReference type="PhylomeDB" id="B0S5E9"/>
<evidence type="ECO:0000256" key="3">
    <source>
        <dbReference type="ARBA" id="ARBA00022729"/>
    </source>
</evidence>
<evidence type="ECO:0000256" key="4">
    <source>
        <dbReference type="ARBA" id="ARBA00022859"/>
    </source>
</evidence>
<dbReference type="Bgee" id="ENSDARG00000036125">
    <property type="expression patterns" value="Expressed in intestine and 3 other cell types or tissues"/>
</dbReference>
<dbReference type="GO" id="GO:0005886">
    <property type="term" value="C:plasma membrane"/>
    <property type="evidence" value="ECO:0007669"/>
    <property type="project" value="UniProtKB-SubCell"/>
</dbReference>
<evidence type="ECO:0000256" key="2">
    <source>
        <dbReference type="ARBA" id="ARBA00022475"/>
    </source>
</evidence>
<dbReference type="RefSeq" id="NP_001121856.1">
    <property type="nucleotide sequence ID" value="NM_001128384.1"/>
</dbReference>
<dbReference type="GO" id="GO:0002376">
    <property type="term" value="P:immune system process"/>
    <property type="evidence" value="ECO:0007669"/>
    <property type="project" value="UniProtKB-KW"/>
</dbReference>
<dbReference type="OMA" id="KERHYND"/>
<accession>A0A8M1NHZ4</accession>
<dbReference type="CDD" id="cd00099">
    <property type="entry name" value="IgV"/>
    <property type="match status" value="1"/>
</dbReference>
<keyword evidence="13" id="KW-1185">Reference proteome</keyword>
<dbReference type="GeneTree" id="ENSGT01030000234530"/>
<dbReference type="ZFIN" id="ZDB-GENE-070108-2">
    <property type="gene designation" value="nitr13"/>
</dbReference>
<dbReference type="PANTHER" id="PTHR19433:SF133">
    <property type="entry name" value="IMMUNE-TYPE RECEPTOR 5 PRECURSOR-RELATED"/>
    <property type="match status" value="1"/>
</dbReference>
<dbReference type="Pfam" id="PF07686">
    <property type="entry name" value="V-set"/>
    <property type="match status" value="2"/>
</dbReference>
<evidence type="ECO:0000259" key="11">
    <source>
        <dbReference type="PROSITE" id="PS50835"/>
    </source>
</evidence>
<keyword evidence="4" id="KW-0391">Immunity</keyword>
<dbReference type="InterPro" id="IPR052051">
    <property type="entry name" value="TCR_complex_component"/>
</dbReference>
<dbReference type="SMART" id="SM00409">
    <property type="entry name" value="IG"/>
    <property type="match status" value="2"/>
</dbReference>
<feature type="compositionally biased region" description="Polar residues" evidence="8">
    <location>
        <begin position="333"/>
        <end position="343"/>
    </location>
</feature>
<reference evidence="14" key="1">
    <citation type="journal article" date="2008" name="BMC Evol. Biol.">
        <title>The medaka novel immune-type receptor (NITR) gene clusters reveal an extraordinary degree of divergence in variable domains.</title>
        <authorList>
            <person name="Desai S."/>
            <person name="Heffelfinger A.K."/>
            <person name="Orcutt T.M."/>
            <person name="Litman G.W."/>
            <person name="Yoder J.A."/>
        </authorList>
    </citation>
    <scope>NUCLEOTIDE SEQUENCE</scope>
    <source>
        <strain evidence="14">Tuebingen</strain>
    </source>
</reference>
<evidence type="ECO:0000256" key="6">
    <source>
        <dbReference type="ARBA" id="ARBA00023157"/>
    </source>
</evidence>
<dbReference type="InterPro" id="IPR003599">
    <property type="entry name" value="Ig_sub"/>
</dbReference>
<dbReference type="EMBL" id="BX247870">
    <property type="status" value="NOT_ANNOTATED_CDS"/>
    <property type="molecule type" value="Genomic_DNA"/>
</dbReference>
<reference evidence="12 13" key="5">
    <citation type="journal article" date="2013" name="Nature">
        <title>The zebrafish reference genome sequence and its relationship to the human genome.</title>
        <authorList>
            <consortium name="Genome Reference Consortium Zebrafish"/>
            <person name="Howe K."/>
            <person name="Clark M.D."/>
            <person name="Torroja C.F."/>
            <person name="Torrance J."/>
            <person name="Berthelot C."/>
            <person name="Muffato M."/>
            <person name="Collins J.E."/>
            <person name="Humphray S."/>
            <person name="McLaren K."/>
            <person name="Matthews L."/>
            <person name="McLaren S."/>
            <person name="Sealy I."/>
            <person name="Caccamo M."/>
            <person name="Churcher C."/>
            <person name="Scott C."/>
            <person name="Barrett J.C."/>
            <person name="Koch R."/>
            <person name="Rauch G.J."/>
            <person name="White S."/>
            <person name="Chow W."/>
            <person name="Kilian B."/>
            <person name="Quintais L.T."/>
            <person name="Guerra-Assuncao J.A."/>
            <person name="Zhou Y."/>
            <person name="Gu Y."/>
            <person name="Yen J."/>
            <person name="Vogel J.H."/>
            <person name="Eyre T."/>
            <person name="Redmond S."/>
            <person name="Banerjee R."/>
            <person name="Chi J."/>
            <person name="Fu B."/>
            <person name="Langley E."/>
            <person name="Maguire S.F."/>
            <person name="Laird G.K."/>
            <person name="Lloyd D."/>
            <person name="Kenyon E."/>
            <person name="Donaldson S."/>
            <person name="Sehra H."/>
            <person name="Almeida-King J."/>
            <person name="Loveland J."/>
            <person name="Trevanion S."/>
            <person name="Jones M."/>
            <person name="Quail M."/>
            <person name="Willey D."/>
            <person name="Hunt A."/>
            <person name="Burton J."/>
            <person name="Sims S."/>
            <person name="McLay K."/>
            <person name="Plumb B."/>
            <person name="Davis J."/>
            <person name="Clee C."/>
            <person name="Oliver K."/>
            <person name="Clark R."/>
            <person name="Riddle C."/>
            <person name="Elliot D."/>
            <person name="Eliott D."/>
            <person name="Threadgold G."/>
            <person name="Harden G."/>
            <person name="Ware D."/>
            <person name="Begum S."/>
            <person name="Mortimore B."/>
            <person name="Mortimer B."/>
            <person name="Kerry G."/>
            <person name="Heath P."/>
            <person name="Phillimore B."/>
            <person name="Tracey A."/>
            <person name="Corby N."/>
            <person name="Dunn M."/>
            <person name="Johnson C."/>
            <person name="Wood J."/>
            <person name="Clark S."/>
            <person name="Pelan S."/>
            <person name="Griffiths G."/>
            <person name="Smith M."/>
            <person name="Glithero R."/>
            <person name="Howden P."/>
            <person name="Barker N."/>
            <person name="Lloyd C."/>
            <person name="Stevens C."/>
            <person name="Harley J."/>
            <person name="Holt K."/>
            <person name="Panagiotidis G."/>
            <person name="Lovell J."/>
            <person name="Beasley H."/>
            <person name="Henderson C."/>
            <person name="Gordon D."/>
            <person name="Auger K."/>
            <person name="Wright D."/>
            <person name="Collins J."/>
            <person name="Raisen C."/>
            <person name="Dyer L."/>
            <person name="Leung K."/>
            <person name="Robertson L."/>
            <person name="Ambridge K."/>
            <person name="Leongamornlert D."/>
            <person name="McGuire S."/>
            <person name="Gilderthorp R."/>
            <person name="Griffiths C."/>
            <person name="Manthravadi D."/>
            <person name="Nichol S."/>
            <person name="Barker G."/>
            <person name="Whitehead S."/>
            <person name="Kay M."/>
            <person name="Brown J."/>
            <person name="Murnane C."/>
            <person name="Gray E."/>
            <person name="Humphries M."/>
            <person name="Sycamore N."/>
            <person name="Barker D."/>
            <person name="Saunders D."/>
            <person name="Wallis J."/>
            <person name="Babbage A."/>
            <person name="Hammond S."/>
            <person name="Mashreghi-Mohammadi M."/>
            <person name="Barr L."/>
            <person name="Martin S."/>
            <person name="Wray P."/>
            <person name="Ellington A."/>
            <person name="Matthews N."/>
            <person name="Ellwood M."/>
            <person name="Woodmansey R."/>
            <person name="Clark G."/>
            <person name="Cooper J."/>
            <person name="Cooper J."/>
            <person name="Tromans A."/>
            <person name="Grafham D."/>
            <person name="Skuce C."/>
            <person name="Pandian R."/>
            <person name="Andrews R."/>
            <person name="Harrison E."/>
            <person name="Kimberley A."/>
            <person name="Garnett J."/>
            <person name="Fosker N."/>
            <person name="Hall R."/>
            <person name="Garner P."/>
            <person name="Kelly D."/>
            <person name="Bird C."/>
            <person name="Palmer S."/>
            <person name="Gehring I."/>
            <person name="Berger A."/>
            <person name="Dooley C.M."/>
            <person name="Ersan-Urun Z."/>
            <person name="Eser C."/>
            <person name="Geiger H."/>
            <person name="Geisler M."/>
            <person name="Karotki L."/>
            <person name="Kirn A."/>
            <person name="Konantz J."/>
            <person name="Konantz M."/>
            <person name="Oberlander M."/>
            <person name="Rudolph-Geiger S."/>
            <person name="Teucke M."/>
            <person name="Lanz C."/>
            <person name="Raddatz G."/>
            <person name="Osoegawa K."/>
            <person name="Zhu B."/>
            <person name="Rapp A."/>
            <person name="Widaa S."/>
            <person name="Langford C."/>
            <person name="Yang F."/>
            <person name="Schuster S.C."/>
            <person name="Carter N.P."/>
            <person name="Harrow J."/>
            <person name="Ning Z."/>
            <person name="Herrero J."/>
            <person name="Searle S.M."/>
            <person name="Enright A."/>
            <person name="Geisler R."/>
            <person name="Plasterk R.H."/>
            <person name="Lee C."/>
            <person name="Westerfield M."/>
            <person name="de Jong P.J."/>
            <person name="Zon L.I."/>
            <person name="Postlethwait J.H."/>
            <person name="Nusslein-Volhard C."/>
            <person name="Hubbard T.J."/>
            <person name="Roest Crollius H."/>
            <person name="Rogers J."/>
            <person name="Stemple D.L."/>
        </authorList>
    </citation>
    <scope>NUCLEOTIDE SEQUENCE [LARGE SCALE GENOMIC DNA]</scope>
    <source>
        <strain evidence="12">Tuebingen</strain>
    </source>
</reference>
<feature type="domain" description="Ig-like" evidence="11">
    <location>
        <begin position="19"/>
        <end position="112"/>
    </location>
</feature>
<comment type="subcellular location">
    <subcellularLocation>
        <location evidence="1">Cell membrane</location>
    </subcellularLocation>
</comment>
<keyword evidence="2" id="KW-1003">Cell membrane</keyword>
<evidence type="ECO:0000313" key="12">
    <source>
        <dbReference type="Ensembl" id="ENSDARP00000068913"/>
    </source>
</evidence>
<reference evidence="12" key="4">
    <citation type="submission" date="2012-02" db="UniProtKB">
        <authorList>
            <consortium name="Ensembl"/>
        </authorList>
    </citation>
    <scope>IDENTIFICATION</scope>
    <source>
        <strain evidence="12">Tuebingen</strain>
    </source>
</reference>
<accession>B0S5E9</accession>
<keyword evidence="6" id="KW-1015">Disulfide bond</keyword>
<keyword evidence="7" id="KW-0325">Glycoprotein</keyword>
<feature type="transmembrane region" description="Helical" evidence="9">
    <location>
        <begin position="252"/>
        <end position="272"/>
    </location>
</feature>
<evidence type="ECO:0000313" key="13">
    <source>
        <dbReference type="Proteomes" id="UP000000437"/>
    </source>
</evidence>
<dbReference type="eggNOG" id="ENOG502SRPK">
    <property type="taxonomic scope" value="Eukaryota"/>
</dbReference>
<evidence type="ECO:0000256" key="1">
    <source>
        <dbReference type="ARBA" id="ARBA00004236"/>
    </source>
</evidence>
<dbReference type="AGR" id="ZFIN:ZDB-GENE-070108-2"/>
<evidence type="ECO:0000256" key="5">
    <source>
        <dbReference type="ARBA" id="ARBA00023136"/>
    </source>
</evidence>
<evidence type="ECO:0000256" key="8">
    <source>
        <dbReference type="SAM" id="MobiDB-lite"/>
    </source>
</evidence>
<organism evidence="12">
    <name type="scientific">Danio rerio</name>
    <name type="common">Zebrafish</name>
    <name type="synonym">Brachydanio rerio</name>
    <dbReference type="NCBI Taxonomy" id="7955"/>
    <lineage>
        <taxon>Eukaryota</taxon>
        <taxon>Metazoa</taxon>
        <taxon>Chordata</taxon>
        <taxon>Craniata</taxon>
        <taxon>Vertebrata</taxon>
        <taxon>Euteleostomi</taxon>
        <taxon>Actinopterygii</taxon>
        <taxon>Neopterygii</taxon>
        <taxon>Teleostei</taxon>
        <taxon>Ostariophysi</taxon>
        <taxon>Cypriniformes</taxon>
        <taxon>Danionidae</taxon>
        <taxon>Danioninae</taxon>
        <taxon>Danio</taxon>
    </lineage>
</organism>
<dbReference type="InterPro" id="IPR007110">
    <property type="entry name" value="Ig-like_dom"/>
</dbReference>
<evidence type="ECO:0000256" key="9">
    <source>
        <dbReference type="SAM" id="Phobius"/>
    </source>
</evidence>
<evidence type="ECO:0000256" key="10">
    <source>
        <dbReference type="SAM" id="SignalP"/>
    </source>
</evidence>
<evidence type="ECO:0000313" key="14">
    <source>
        <dbReference type="RefSeq" id="NP_001121856.1"/>
    </source>
</evidence>
<name>B0S5E9_DANRE</name>
<sequence length="350" mass="39604">MRIVWISLMLLCRIKRTESEIVQQPDPVMMASVGENVTLRCIILQEHSDPITWYKQTAGHQPLAVAMTQKLAQTPVFFNNFQPSHFSIEVESETCNLKIYNVTSSDEATYYCGWRKYETYFGRGTYLALKGSKNNQHKSKVSVVQHPSSHSVRSGVALTLICSVLSERSTEDIKMFWFRSDSGDKPVPEILYTNNQSLQCESDFTHSCTFNLSINTVSQMDTGTYYCAVATCGRILFGNGTKINMVEPVDHLLIILGVLLGLCVVVIIAQIISRHIKERHYNDEGLHNSERQHPSNQEQDTGELNYAALNVIERKHRRVHRKAETPQDGVYSRVNNSSVTDLSTAEPARQ</sequence>
<protein>
    <submittedName>
        <fullName evidence="12 14">Novel immune-type receptor 13</fullName>
    </submittedName>
</protein>
<dbReference type="GO" id="GO:0009617">
    <property type="term" value="P:response to bacterium"/>
    <property type="evidence" value="ECO:0000318"/>
    <property type="project" value="GO_Central"/>
</dbReference>
<evidence type="ECO:0000313" key="15">
    <source>
        <dbReference type="ZFIN" id="ZDB-GENE-070108-2"/>
    </source>
</evidence>
<reference evidence="14" key="3">
    <citation type="journal article" date="2010" name="Immunogenetics">
        <title>Developmental and tissue-specific expression of NITRs.</title>
        <authorList>
            <person name="Yoder J.A."/>
            <person name="Turner P.M."/>
            <person name="Wright P.D."/>
            <person name="Wittamer V."/>
            <person name="Bertrand J.Y."/>
            <person name="Traver D."/>
            <person name="Litman G.W."/>
        </authorList>
    </citation>
    <scope>NUCLEOTIDE SEQUENCE</scope>
    <source>
        <strain evidence="14">Tuebingen</strain>
    </source>
</reference>
<dbReference type="InterPro" id="IPR036179">
    <property type="entry name" value="Ig-like_dom_sf"/>
</dbReference>
<dbReference type="PANTHER" id="PTHR19433">
    <property type="entry name" value="T-CELL RECEPTOR ALPHA CHAIN V REGION-RELATED"/>
    <property type="match status" value="1"/>
</dbReference>
<dbReference type="OrthoDB" id="8947657at2759"/>
<keyword evidence="9" id="KW-0812">Transmembrane</keyword>
<dbReference type="CTD" id="100148777"/>
<feature type="domain" description="Ig-like" evidence="11">
    <location>
        <begin position="139"/>
        <end position="229"/>
    </location>
</feature>
<feature type="region of interest" description="Disordered" evidence="8">
    <location>
        <begin position="317"/>
        <end position="350"/>
    </location>
</feature>